<dbReference type="STRING" id="1760988.SAMN02949497_3241"/>
<evidence type="ECO:0000256" key="1">
    <source>
        <dbReference type="SAM" id="Coils"/>
    </source>
</evidence>
<sequence>MKINLAKLKRLEEKALQARAAFDDVRERHREAKSNLDRYSLEVKSSILRATNGHAIWNEIQAHWPEVDLRVMSPVFAPQYGKENESDEVRWKRSIVFGELSEIDQMRAEVERLEQASEAARELWSNRNSCLPALRGFAEQAGQTGGL</sequence>
<dbReference type="Proteomes" id="UP000192923">
    <property type="component" value="Unassembled WGS sequence"/>
</dbReference>
<dbReference type="EMBL" id="FXAM01000001">
    <property type="protein sequence ID" value="SMF95865.1"/>
    <property type="molecule type" value="Genomic_DNA"/>
</dbReference>
<evidence type="ECO:0000313" key="2">
    <source>
        <dbReference type="EMBL" id="SMF95865.1"/>
    </source>
</evidence>
<protein>
    <submittedName>
        <fullName evidence="2">Uncharacterized protein</fullName>
    </submittedName>
</protein>
<gene>
    <name evidence="2" type="ORF">SAMN02949497_3241</name>
</gene>
<dbReference type="RefSeq" id="WP_085214454.1">
    <property type="nucleotide sequence ID" value="NZ_FXAM01000001.1"/>
</dbReference>
<feature type="coiled-coil region" evidence="1">
    <location>
        <begin position="8"/>
        <end position="42"/>
    </location>
</feature>
<organism evidence="2 3">
    <name type="scientific">Methylomagnum ishizawai</name>
    <dbReference type="NCBI Taxonomy" id="1760988"/>
    <lineage>
        <taxon>Bacteria</taxon>
        <taxon>Pseudomonadati</taxon>
        <taxon>Pseudomonadota</taxon>
        <taxon>Gammaproteobacteria</taxon>
        <taxon>Methylococcales</taxon>
        <taxon>Methylococcaceae</taxon>
        <taxon>Methylomagnum</taxon>
    </lineage>
</organism>
<evidence type="ECO:0000313" key="3">
    <source>
        <dbReference type="Proteomes" id="UP000192923"/>
    </source>
</evidence>
<dbReference type="AlphaFoldDB" id="A0A1Y6D7Q2"/>
<keyword evidence="3" id="KW-1185">Reference proteome</keyword>
<accession>A0A1Y6D7Q2</accession>
<reference evidence="2 3" key="1">
    <citation type="submission" date="2016-12" db="EMBL/GenBank/DDBJ databases">
        <authorList>
            <person name="Song W.-J."/>
            <person name="Kurnit D.M."/>
        </authorList>
    </citation>
    <scope>NUCLEOTIDE SEQUENCE [LARGE SCALE GENOMIC DNA]</scope>
    <source>
        <strain evidence="2 3">175</strain>
    </source>
</reference>
<keyword evidence="1" id="KW-0175">Coiled coil</keyword>
<proteinExistence type="predicted"/>
<name>A0A1Y6D7Q2_9GAMM</name>